<proteinExistence type="predicted"/>
<evidence type="ECO:0000256" key="1">
    <source>
        <dbReference type="ARBA" id="ARBA00022475"/>
    </source>
</evidence>
<dbReference type="Gene3D" id="2.30.30.100">
    <property type="match status" value="1"/>
</dbReference>
<dbReference type="Proteomes" id="UP000028073">
    <property type="component" value="Unassembled WGS sequence"/>
</dbReference>
<dbReference type="InterPro" id="IPR047807">
    <property type="entry name" value="YgdI/YgdR-like_SH3-like"/>
</dbReference>
<dbReference type="PANTHER" id="PTHR37011:SF1">
    <property type="entry name" value="POT FAMILY PEPTIDE TRANSPORT PROTEIN"/>
    <property type="match status" value="1"/>
</dbReference>
<feature type="domain" description="Lipoprotein YgdI/YgdR-like SH3-like" evidence="6">
    <location>
        <begin position="24"/>
        <end position="69"/>
    </location>
</feature>
<evidence type="ECO:0000256" key="4">
    <source>
        <dbReference type="ARBA" id="ARBA00023139"/>
    </source>
</evidence>
<dbReference type="RefSeq" id="WP_034831758.1">
    <property type="nucleotide sequence ID" value="NZ_JOKH01000001.1"/>
</dbReference>
<dbReference type="OrthoDB" id="195643at2"/>
<keyword evidence="3" id="KW-0472">Membrane</keyword>
<accession>A0A081NJF3</accession>
<dbReference type="PANTHER" id="PTHR37011">
    <property type="entry name" value="POT FAMILY PEPTIDE TRANSPORT PROTEIN-RELATED"/>
    <property type="match status" value="1"/>
</dbReference>
<evidence type="ECO:0000313" key="7">
    <source>
        <dbReference type="EMBL" id="KEQ18576.1"/>
    </source>
</evidence>
<evidence type="ECO:0000256" key="5">
    <source>
        <dbReference type="ARBA" id="ARBA00023288"/>
    </source>
</evidence>
<protein>
    <recommendedName>
        <fullName evidence="6">Lipoprotein YgdI/YgdR-like SH3-like domain-containing protein</fullName>
    </recommendedName>
</protein>
<keyword evidence="8" id="KW-1185">Reference proteome</keyword>
<dbReference type="InterPro" id="IPR010920">
    <property type="entry name" value="LSM_dom_sf"/>
</dbReference>
<dbReference type="SUPFAM" id="SSF50182">
    <property type="entry name" value="Sm-like ribonucleoproteins"/>
    <property type="match status" value="1"/>
</dbReference>
<dbReference type="InterPro" id="IPR010305">
    <property type="entry name" value="YgdI/YgdR-like"/>
</dbReference>
<dbReference type="STRING" id="1137799.GZ78_00050"/>
<evidence type="ECO:0000313" key="8">
    <source>
        <dbReference type="Proteomes" id="UP000028073"/>
    </source>
</evidence>
<comment type="caution">
    <text evidence="7">The sequence shown here is derived from an EMBL/GenBank/DDBJ whole genome shotgun (WGS) entry which is preliminary data.</text>
</comment>
<dbReference type="eggNOG" id="ENOG5033CTW">
    <property type="taxonomic scope" value="Bacteria"/>
</dbReference>
<organism evidence="7 8">
    <name type="scientific">Endozoicomonas numazuensis</name>
    <dbReference type="NCBI Taxonomy" id="1137799"/>
    <lineage>
        <taxon>Bacteria</taxon>
        <taxon>Pseudomonadati</taxon>
        <taxon>Pseudomonadota</taxon>
        <taxon>Gammaproteobacteria</taxon>
        <taxon>Oceanospirillales</taxon>
        <taxon>Endozoicomonadaceae</taxon>
        <taxon>Endozoicomonas</taxon>
    </lineage>
</organism>
<evidence type="ECO:0000256" key="3">
    <source>
        <dbReference type="ARBA" id="ARBA00023136"/>
    </source>
</evidence>
<gene>
    <name evidence="7" type="ORF">GZ78_00050</name>
</gene>
<name>A0A081NJF3_9GAMM</name>
<evidence type="ECO:0000256" key="2">
    <source>
        <dbReference type="ARBA" id="ARBA00022729"/>
    </source>
</evidence>
<keyword evidence="4" id="KW-0564">Palmitate</keyword>
<evidence type="ECO:0000259" key="6">
    <source>
        <dbReference type="Pfam" id="PF06004"/>
    </source>
</evidence>
<dbReference type="EMBL" id="JOKH01000001">
    <property type="protein sequence ID" value="KEQ18576.1"/>
    <property type="molecule type" value="Genomic_DNA"/>
</dbReference>
<dbReference type="NCBIfam" id="NF033216">
    <property type="entry name" value="lipo_YgdI_YgdR"/>
    <property type="match status" value="1"/>
</dbReference>
<dbReference type="PROSITE" id="PS51257">
    <property type="entry name" value="PROKAR_LIPOPROTEIN"/>
    <property type="match status" value="1"/>
</dbReference>
<sequence>MKRINLILALAVTVLLIGCSSPHIITLKDGRSITTKDTPHMNNDGFYEYETLDGFDASVNGEEVLEIHEK</sequence>
<keyword evidence="1" id="KW-1003">Cell membrane</keyword>
<keyword evidence="2" id="KW-0732">Signal</keyword>
<dbReference type="Pfam" id="PF06004">
    <property type="entry name" value="DUF903"/>
    <property type="match status" value="1"/>
</dbReference>
<keyword evidence="5" id="KW-0449">Lipoprotein</keyword>
<dbReference type="AlphaFoldDB" id="A0A081NJF3"/>
<reference evidence="7 8" key="1">
    <citation type="submission" date="2014-06" db="EMBL/GenBank/DDBJ databases">
        <title>Whole Genome Sequences of Three Symbiotic Endozoicomonas Bacteria.</title>
        <authorList>
            <person name="Neave M.J."/>
            <person name="Apprill A."/>
            <person name="Voolstra C.R."/>
        </authorList>
    </citation>
    <scope>NUCLEOTIDE SEQUENCE [LARGE SCALE GENOMIC DNA]</scope>
    <source>
        <strain evidence="7 8">DSM 25634</strain>
    </source>
</reference>